<dbReference type="OrthoDB" id="1414356at2"/>
<sequence>MLLNYLRRRYAGKRDTRTQDTDCKGLADKWTLLLQIDSNEENEMMWADCGRYISGFKKRIYGTENSKTLG</sequence>
<dbReference type="SUPFAM" id="SSF103032">
    <property type="entry name" value="Hypothetical protein YwqG"/>
    <property type="match status" value="1"/>
</dbReference>
<dbReference type="AlphaFoldDB" id="A0A1H6BYP3"/>
<dbReference type="InterPro" id="IPR035948">
    <property type="entry name" value="YwqG-like_sf"/>
</dbReference>
<evidence type="ECO:0000313" key="1">
    <source>
        <dbReference type="EMBL" id="SEG65256.1"/>
    </source>
</evidence>
<dbReference type="Pfam" id="PF09234">
    <property type="entry name" value="DUF1963"/>
    <property type="match status" value="1"/>
</dbReference>
<accession>A0A1H6BYP3</accession>
<evidence type="ECO:0000313" key="2">
    <source>
        <dbReference type="Proteomes" id="UP000236731"/>
    </source>
</evidence>
<dbReference type="Gene3D" id="2.30.320.10">
    <property type="entry name" value="YwqG-like"/>
    <property type="match status" value="1"/>
</dbReference>
<reference evidence="2" key="1">
    <citation type="submission" date="2016-10" db="EMBL/GenBank/DDBJ databases">
        <authorList>
            <person name="Varghese N."/>
            <person name="Submissions S."/>
        </authorList>
    </citation>
    <scope>NUCLEOTIDE SEQUENCE [LARGE SCALE GENOMIC DNA]</scope>
    <source>
        <strain evidence="2">DSM 22361</strain>
    </source>
</reference>
<gene>
    <name evidence="1" type="ORF">SAMN05421877_11232</name>
</gene>
<dbReference type="InterPro" id="IPR015315">
    <property type="entry name" value="DUF1963"/>
</dbReference>
<name>A0A1H6BYP3_9SPHI</name>
<keyword evidence="2" id="KW-1185">Reference proteome</keyword>
<dbReference type="RefSeq" id="WP_103907438.1">
    <property type="nucleotide sequence ID" value="NZ_CP049246.1"/>
</dbReference>
<dbReference type="Proteomes" id="UP000236731">
    <property type="component" value="Unassembled WGS sequence"/>
</dbReference>
<proteinExistence type="predicted"/>
<organism evidence="1 2">
    <name type="scientific">Sphingobacterium lactis</name>
    <dbReference type="NCBI Taxonomy" id="797291"/>
    <lineage>
        <taxon>Bacteria</taxon>
        <taxon>Pseudomonadati</taxon>
        <taxon>Bacteroidota</taxon>
        <taxon>Sphingobacteriia</taxon>
        <taxon>Sphingobacteriales</taxon>
        <taxon>Sphingobacteriaceae</taxon>
        <taxon>Sphingobacterium</taxon>
    </lineage>
</organism>
<protein>
    <submittedName>
        <fullName evidence="1">Uncharacterized protein</fullName>
    </submittedName>
</protein>
<dbReference type="EMBL" id="FNUT01000012">
    <property type="protein sequence ID" value="SEG65256.1"/>
    <property type="molecule type" value="Genomic_DNA"/>
</dbReference>